<gene>
    <name evidence="1" type="ORF">OVA965_LOCUS45452</name>
    <name evidence="2" type="ORF">TMI583_LOCUS48956</name>
</gene>
<organism evidence="1 3">
    <name type="scientific">Didymodactylos carnosus</name>
    <dbReference type="NCBI Taxonomy" id="1234261"/>
    <lineage>
        <taxon>Eukaryota</taxon>
        <taxon>Metazoa</taxon>
        <taxon>Spiralia</taxon>
        <taxon>Gnathifera</taxon>
        <taxon>Rotifera</taxon>
        <taxon>Eurotatoria</taxon>
        <taxon>Bdelloidea</taxon>
        <taxon>Philodinida</taxon>
        <taxon>Philodinidae</taxon>
        <taxon>Didymodactylos</taxon>
    </lineage>
</organism>
<name>A0A8S2GAH2_9BILA</name>
<dbReference type="AlphaFoldDB" id="A0A8S2GAH2"/>
<dbReference type="EMBL" id="CAJNOK010071655">
    <property type="protein sequence ID" value="CAF1664509.1"/>
    <property type="molecule type" value="Genomic_DNA"/>
</dbReference>
<dbReference type="EMBL" id="CAJOBA010103208">
    <property type="protein sequence ID" value="CAF4527767.1"/>
    <property type="molecule type" value="Genomic_DNA"/>
</dbReference>
<evidence type="ECO:0000313" key="2">
    <source>
        <dbReference type="EMBL" id="CAF4527767.1"/>
    </source>
</evidence>
<protein>
    <submittedName>
        <fullName evidence="1">Uncharacterized protein</fullName>
    </submittedName>
</protein>
<sequence length="16" mass="1854">MYRRHCTRAATCVASK</sequence>
<reference evidence="1" key="1">
    <citation type="submission" date="2021-02" db="EMBL/GenBank/DDBJ databases">
        <authorList>
            <person name="Nowell W R."/>
        </authorList>
    </citation>
    <scope>NUCLEOTIDE SEQUENCE</scope>
</reference>
<feature type="non-terminal residue" evidence="1">
    <location>
        <position position="16"/>
    </location>
</feature>
<comment type="caution">
    <text evidence="1">The sequence shown here is derived from an EMBL/GenBank/DDBJ whole genome shotgun (WGS) entry which is preliminary data.</text>
</comment>
<evidence type="ECO:0000313" key="1">
    <source>
        <dbReference type="EMBL" id="CAF1664509.1"/>
    </source>
</evidence>
<dbReference type="Proteomes" id="UP000677228">
    <property type="component" value="Unassembled WGS sequence"/>
</dbReference>
<accession>A0A8S2GAH2</accession>
<proteinExistence type="predicted"/>
<evidence type="ECO:0000313" key="3">
    <source>
        <dbReference type="Proteomes" id="UP000677228"/>
    </source>
</evidence>
<dbReference type="Proteomes" id="UP000682733">
    <property type="component" value="Unassembled WGS sequence"/>
</dbReference>